<protein>
    <recommendedName>
        <fullName evidence="1">Potassium channel domain-containing protein</fullName>
    </recommendedName>
</protein>
<feature type="domain" description="Potassium channel" evidence="1">
    <location>
        <begin position="206"/>
        <end position="248"/>
    </location>
</feature>
<organism evidence="2">
    <name type="scientific">marine sediment metagenome</name>
    <dbReference type="NCBI Taxonomy" id="412755"/>
    <lineage>
        <taxon>unclassified sequences</taxon>
        <taxon>metagenomes</taxon>
        <taxon>ecological metagenomes</taxon>
    </lineage>
</organism>
<dbReference type="SUPFAM" id="SSF81324">
    <property type="entry name" value="Voltage-gated potassium channels"/>
    <property type="match status" value="1"/>
</dbReference>
<sequence>RSYLTPAPRPWVRVLRTYLLATVAFAGIYHTMYHFAPGSYAYAPNILPAAEASRIAKLQTEVKKGYRRLDLLARLRLWIASLDEAEAGALIARRKEQGSVWNLPDDITVKHEDYTVTGGVPAGELGGTGVWVVTAYWLTIEDTFGQERFPGRGELSGAYEAAVGGLLSGRGLTKQAYVALLRQLEAAEEEMCRSASRQLRGGTEAFSFSLLDFLYFSIVTLGYGDIVPNTTQVRMVVLSQILLGLWLIGRGAKQPGEAFGGG</sequence>
<proteinExistence type="predicted"/>
<accession>X0VHB1</accession>
<evidence type="ECO:0000259" key="1">
    <source>
        <dbReference type="Pfam" id="PF07885"/>
    </source>
</evidence>
<dbReference type="EMBL" id="BARS01022045">
    <property type="protein sequence ID" value="GAG10577.1"/>
    <property type="molecule type" value="Genomic_DNA"/>
</dbReference>
<feature type="non-terminal residue" evidence="2">
    <location>
        <position position="1"/>
    </location>
</feature>
<dbReference type="AlphaFoldDB" id="X0VHB1"/>
<dbReference type="InterPro" id="IPR013099">
    <property type="entry name" value="K_chnl_dom"/>
</dbReference>
<evidence type="ECO:0000313" key="2">
    <source>
        <dbReference type="EMBL" id="GAG10577.1"/>
    </source>
</evidence>
<dbReference type="Pfam" id="PF07885">
    <property type="entry name" value="Ion_trans_2"/>
    <property type="match status" value="1"/>
</dbReference>
<reference evidence="2" key="1">
    <citation type="journal article" date="2014" name="Front. Microbiol.">
        <title>High frequency of phylogenetically diverse reductive dehalogenase-homologous genes in deep subseafloor sedimentary metagenomes.</title>
        <authorList>
            <person name="Kawai M."/>
            <person name="Futagami T."/>
            <person name="Toyoda A."/>
            <person name="Takaki Y."/>
            <person name="Nishi S."/>
            <person name="Hori S."/>
            <person name="Arai W."/>
            <person name="Tsubouchi T."/>
            <person name="Morono Y."/>
            <person name="Uchiyama I."/>
            <person name="Ito T."/>
            <person name="Fujiyama A."/>
            <person name="Inagaki F."/>
            <person name="Takami H."/>
        </authorList>
    </citation>
    <scope>NUCLEOTIDE SEQUENCE</scope>
    <source>
        <strain evidence="2">Expedition CK06-06</strain>
    </source>
</reference>
<gene>
    <name evidence="2" type="ORF">S01H1_35291</name>
</gene>
<name>X0VHB1_9ZZZZ</name>
<comment type="caution">
    <text evidence="2">The sequence shown here is derived from an EMBL/GenBank/DDBJ whole genome shotgun (WGS) entry which is preliminary data.</text>
</comment>
<dbReference type="Gene3D" id="1.10.287.70">
    <property type="match status" value="1"/>
</dbReference>